<name>A0A5E8CM68_9ZZZZ</name>
<sequence length="141" mass="16449">MVKHIDDYHKSDINSFISTLFHILEPYTKPKVCLFEIKPNFVTIKLSNMKNNEEIYKGFLSDCILINSKEKYDKLIKELNNNSNFGFVIELMEKSVLSKTFTGIFIGIINSNDVYPIIIDDFNKNIEITNPNKEIIFKTLF</sequence>
<dbReference type="EMBL" id="CABVLZ010000008">
    <property type="protein sequence ID" value="VVU95705.1"/>
    <property type="molecule type" value="Genomic_DNA"/>
</dbReference>
<reference evidence="1" key="1">
    <citation type="submission" date="2019-09" db="EMBL/GenBank/DDBJ databases">
        <authorList>
            <person name="Needham M D."/>
        </authorList>
    </citation>
    <scope>NUCLEOTIDE SEQUENCE</scope>
</reference>
<evidence type="ECO:0000313" key="1">
    <source>
        <dbReference type="EMBL" id="VVU95705.1"/>
    </source>
</evidence>
<proteinExistence type="predicted"/>
<dbReference type="AlphaFoldDB" id="A0A5E8CM68"/>
<protein>
    <submittedName>
        <fullName evidence="1">Uncharacterized protein</fullName>
    </submittedName>
</protein>
<gene>
    <name evidence="1" type="ORF">CPAV1605_1460</name>
</gene>
<accession>A0A5E8CM68</accession>
<organism evidence="1">
    <name type="scientific">seawater metagenome</name>
    <dbReference type="NCBI Taxonomy" id="1561972"/>
    <lineage>
        <taxon>unclassified sequences</taxon>
        <taxon>metagenomes</taxon>
        <taxon>ecological metagenomes</taxon>
    </lineage>
</organism>